<keyword evidence="2" id="KW-0012">Acyltransferase</keyword>
<gene>
    <name evidence="4" type="ORF">PDUR_02065</name>
</gene>
<reference evidence="4 5" key="1">
    <citation type="submission" date="2014-08" db="EMBL/GenBank/DDBJ databases">
        <title>Comparative genomics of the Paenibacillus odorifer group.</title>
        <authorList>
            <person name="den Bakker H.C."/>
            <person name="Tsai Y.-C."/>
            <person name="Martin N."/>
            <person name="Korlach J."/>
            <person name="Wiedmann M."/>
        </authorList>
    </citation>
    <scope>NUCLEOTIDE SEQUENCE [LARGE SCALE GENOMIC DNA]</scope>
    <source>
        <strain evidence="4 5">DSM 1735</strain>
    </source>
</reference>
<evidence type="ECO:0000313" key="4">
    <source>
        <dbReference type="EMBL" id="AIQ10932.1"/>
    </source>
</evidence>
<evidence type="ECO:0000256" key="1">
    <source>
        <dbReference type="ARBA" id="ARBA00022679"/>
    </source>
</evidence>
<dbReference type="Proteomes" id="UP000029409">
    <property type="component" value="Chromosome"/>
</dbReference>
<keyword evidence="1" id="KW-0808">Transferase</keyword>
<accession>A0A089HIN5</accession>
<evidence type="ECO:0000313" key="5">
    <source>
        <dbReference type="Proteomes" id="UP000029409"/>
    </source>
</evidence>
<dbReference type="InterPro" id="IPR016181">
    <property type="entry name" value="Acyl_CoA_acyltransferase"/>
</dbReference>
<dbReference type="Pfam" id="PF00583">
    <property type="entry name" value="Acetyltransf_1"/>
    <property type="match status" value="1"/>
</dbReference>
<dbReference type="GO" id="GO:0016747">
    <property type="term" value="F:acyltransferase activity, transferring groups other than amino-acyl groups"/>
    <property type="evidence" value="ECO:0007669"/>
    <property type="project" value="InterPro"/>
</dbReference>
<dbReference type="PANTHER" id="PTHR43877:SF2">
    <property type="entry name" value="AMINOALKYLPHOSPHONATE N-ACETYLTRANSFERASE-RELATED"/>
    <property type="match status" value="1"/>
</dbReference>
<dbReference type="PANTHER" id="PTHR43877">
    <property type="entry name" value="AMINOALKYLPHOSPHONATE N-ACETYLTRANSFERASE-RELATED-RELATED"/>
    <property type="match status" value="1"/>
</dbReference>
<dbReference type="SUPFAM" id="SSF55729">
    <property type="entry name" value="Acyl-CoA N-acyltransferases (Nat)"/>
    <property type="match status" value="1"/>
</dbReference>
<dbReference type="eggNOG" id="COG0456">
    <property type="taxonomic scope" value="Bacteria"/>
</dbReference>
<dbReference type="InterPro" id="IPR000182">
    <property type="entry name" value="GNAT_dom"/>
</dbReference>
<dbReference type="KEGG" id="pdu:PDUR_02065"/>
<dbReference type="CDD" id="cd04301">
    <property type="entry name" value="NAT_SF"/>
    <property type="match status" value="1"/>
</dbReference>
<protein>
    <recommendedName>
        <fullName evidence="3">N-acetyltransferase domain-containing protein</fullName>
    </recommendedName>
</protein>
<evidence type="ECO:0000259" key="3">
    <source>
        <dbReference type="PROSITE" id="PS51186"/>
    </source>
</evidence>
<dbReference type="EMBL" id="CP009288">
    <property type="protein sequence ID" value="AIQ10932.1"/>
    <property type="molecule type" value="Genomic_DNA"/>
</dbReference>
<sequence>MMIRKAVQEDAPALAGLMEQLDGKSHSVRDLELRLDFIRMSPIEELFVCESPASSEEGEGSVLPERETNATARKGAPLLLGCLGFRLRENIEDLTRYGEISLLVTDKAARRQGVGSRLMAFAEQMAAERGCKGTWLVSGTAREEAHRFYRELGYEITGYRFVKRGRGTEN</sequence>
<keyword evidence="5" id="KW-1185">Reference proteome</keyword>
<feature type="domain" description="N-acetyltransferase" evidence="3">
    <location>
        <begin position="1"/>
        <end position="170"/>
    </location>
</feature>
<evidence type="ECO:0000256" key="2">
    <source>
        <dbReference type="ARBA" id="ARBA00023315"/>
    </source>
</evidence>
<dbReference type="PROSITE" id="PS51186">
    <property type="entry name" value="GNAT"/>
    <property type="match status" value="1"/>
</dbReference>
<organism evidence="4 5">
    <name type="scientific">Paenibacillus durus</name>
    <name type="common">Paenibacillus azotofixans</name>
    <dbReference type="NCBI Taxonomy" id="44251"/>
    <lineage>
        <taxon>Bacteria</taxon>
        <taxon>Bacillati</taxon>
        <taxon>Bacillota</taxon>
        <taxon>Bacilli</taxon>
        <taxon>Bacillales</taxon>
        <taxon>Paenibacillaceae</taxon>
        <taxon>Paenibacillus</taxon>
    </lineage>
</organism>
<dbReference type="AlphaFoldDB" id="A0A089HIN5"/>
<dbReference type="InterPro" id="IPR050832">
    <property type="entry name" value="Bact_Acetyltransf"/>
</dbReference>
<dbReference type="Gene3D" id="3.40.630.30">
    <property type="match status" value="1"/>
</dbReference>
<proteinExistence type="predicted"/>
<name>A0A089HIN5_PAEDU</name>